<dbReference type="EMBL" id="JACHMO010000001">
    <property type="protein sequence ID" value="MBB5806865.1"/>
    <property type="molecule type" value="Genomic_DNA"/>
</dbReference>
<dbReference type="InterPro" id="IPR001173">
    <property type="entry name" value="Glyco_trans_2-like"/>
</dbReference>
<dbReference type="Gene3D" id="3.90.550.10">
    <property type="entry name" value="Spore Coat Polysaccharide Biosynthesis Protein SpsA, Chain A"/>
    <property type="match status" value="1"/>
</dbReference>
<reference evidence="2 3" key="1">
    <citation type="submission" date="2020-08" db="EMBL/GenBank/DDBJ databases">
        <title>Sequencing the genomes of 1000 actinobacteria strains.</title>
        <authorList>
            <person name="Klenk H.-P."/>
        </authorList>
    </citation>
    <scope>NUCLEOTIDE SEQUENCE [LARGE SCALE GENOMIC DNA]</scope>
    <source>
        <strain evidence="2 3">DSM 45486</strain>
    </source>
</reference>
<feature type="domain" description="Glycosyltransferase 2-like" evidence="1">
    <location>
        <begin position="7"/>
        <end position="171"/>
    </location>
</feature>
<dbReference type="SUPFAM" id="SSF53448">
    <property type="entry name" value="Nucleotide-diphospho-sugar transferases"/>
    <property type="match status" value="1"/>
</dbReference>
<dbReference type="GO" id="GO:0016740">
    <property type="term" value="F:transferase activity"/>
    <property type="evidence" value="ECO:0007669"/>
    <property type="project" value="UniProtKB-KW"/>
</dbReference>
<keyword evidence="2" id="KW-0808">Transferase</keyword>
<proteinExistence type="predicted"/>
<dbReference type="PANTHER" id="PTHR43179:SF7">
    <property type="entry name" value="RHAMNOSYLTRANSFERASE WBBL"/>
    <property type="match status" value="1"/>
</dbReference>
<dbReference type="PANTHER" id="PTHR43179">
    <property type="entry name" value="RHAMNOSYLTRANSFERASE WBBL"/>
    <property type="match status" value="1"/>
</dbReference>
<dbReference type="Proteomes" id="UP000552097">
    <property type="component" value="Unassembled WGS sequence"/>
</dbReference>
<evidence type="ECO:0000259" key="1">
    <source>
        <dbReference type="Pfam" id="PF00535"/>
    </source>
</evidence>
<evidence type="ECO:0000313" key="3">
    <source>
        <dbReference type="Proteomes" id="UP000552097"/>
    </source>
</evidence>
<gene>
    <name evidence="2" type="ORF">F4560_006633</name>
</gene>
<accession>A0A7W9HR22</accession>
<dbReference type="CDD" id="cd04186">
    <property type="entry name" value="GT_2_like_c"/>
    <property type="match status" value="1"/>
</dbReference>
<dbReference type="Pfam" id="PF00535">
    <property type="entry name" value="Glycos_transf_2"/>
    <property type="match status" value="1"/>
</dbReference>
<keyword evidence="3" id="KW-1185">Reference proteome</keyword>
<dbReference type="RefSeq" id="WP_184926735.1">
    <property type="nucleotide sequence ID" value="NZ_JACHMO010000001.1"/>
</dbReference>
<evidence type="ECO:0000313" key="2">
    <source>
        <dbReference type="EMBL" id="MBB5806865.1"/>
    </source>
</evidence>
<name>A0A7W9HR22_9PSEU</name>
<sequence length="457" mass="50299">MTPRVTFVMVTYGGGELAKHCLEVLARHTDVPYEVVVVDSASPDGTGQWLEDNLAGVTVVRMAENLGFGAGCNLGVQHSRTEFVCFLNADVEVTPGWLEPLLDFLDDTPAAAAVAPLMVFPDGRVQEAGSLLGGDAYSRGWGDGWTDVTSLYPRVVDYASAACLVLRRHAFHQVGGFSPEYHIAYYEDVDLQFLLRARGWQVWVQPSSHVLHVRHGTSSTKRAEELSDINREVFRRRWADDLALRPPSVGVHEHPHRLWWLRDQPASVRVLLMASRVPDPEDGRAAAMVAEWRRADPAAAITLLVSDGEHAAAARWRATGVEVESADDFEAWSRDRVGHYDVVVALGTDVSATEVTEWQPTAVRALDLGSLAHKEWEKRFAATRAREDAVWAGEARAAASTLLEWAEVVSCRDDEDSLWARRVSGRPAHVVPDPDVAAEFRAAMAKVLIECTVVPTG</sequence>
<protein>
    <submittedName>
        <fullName evidence="2">GT2 family glycosyltransferase</fullName>
    </submittedName>
</protein>
<organism evidence="2 3">
    <name type="scientific">Saccharothrix ecbatanensis</name>
    <dbReference type="NCBI Taxonomy" id="1105145"/>
    <lineage>
        <taxon>Bacteria</taxon>
        <taxon>Bacillati</taxon>
        <taxon>Actinomycetota</taxon>
        <taxon>Actinomycetes</taxon>
        <taxon>Pseudonocardiales</taxon>
        <taxon>Pseudonocardiaceae</taxon>
        <taxon>Saccharothrix</taxon>
    </lineage>
</organism>
<dbReference type="AlphaFoldDB" id="A0A7W9HR22"/>
<dbReference type="InterPro" id="IPR029044">
    <property type="entry name" value="Nucleotide-diphossugar_trans"/>
</dbReference>
<comment type="caution">
    <text evidence="2">The sequence shown here is derived from an EMBL/GenBank/DDBJ whole genome shotgun (WGS) entry which is preliminary data.</text>
</comment>